<dbReference type="EMBL" id="BK015443">
    <property type="protein sequence ID" value="DAE06933.1"/>
    <property type="molecule type" value="Genomic_DNA"/>
</dbReference>
<organism evidence="1">
    <name type="scientific">Siphoviridae sp. ctL0q1</name>
    <dbReference type="NCBI Taxonomy" id="2825449"/>
    <lineage>
        <taxon>Viruses</taxon>
        <taxon>Duplodnaviria</taxon>
        <taxon>Heunggongvirae</taxon>
        <taxon>Uroviricota</taxon>
        <taxon>Caudoviricetes</taxon>
    </lineage>
</organism>
<evidence type="ECO:0000313" key="1">
    <source>
        <dbReference type="EMBL" id="DAE06933.1"/>
    </source>
</evidence>
<proteinExistence type="predicted"/>
<reference evidence="1" key="1">
    <citation type="journal article" date="2021" name="Proc. Natl. Acad. Sci. U.S.A.">
        <title>A Catalog of Tens of Thousands of Viruses from Human Metagenomes Reveals Hidden Associations with Chronic Diseases.</title>
        <authorList>
            <person name="Tisza M.J."/>
            <person name="Buck C.B."/>
        </authorList>
    </citation>
    <scope>NUCLEOTIDE SEQUENCE</scope>
    <source>
        <strain evidence="1">CtL0q1</strain>
    </source>
</reference>
<protein>
    <submittedName>
        <fullName evidence="1">Uncharacterized protein</fullName>
    </submittedName>
</protein>
<accession>A0A8S5PK25</accession>
<sequence length="59" mass="7282">MSNHKYQIQNNNEQWLVQTKQTAVKLLYRYHLHEIMQESIHIKDHIEFHPSFNIRPLKI</sequence>
<name>A0A8S5PK25_9CAUD</name>